<dbReference type="InterPro" id="IPR001091">
    <property type="entry name" value="RM_Methyltransferase"/>
</dbReference>
<dbReference type="Gene3D" id="3.40.50.150">
    <property type="entry name" value="Vaccinia Virus protein VP39"/>
    <property type="match status" value="1"/>
</dbReference>
<evidence type="ECO:0000256" key="1">
    <source>
        <dbReference type="ARBA" id="ARBA00006594"/>
    </source>
</evidence>
<dbReference type="EMBL" id="MN740990">
    <property type="protein sequence ID" value="QHU21573.1"/>
    <property type="molecule type" value="Genomic_DNA"/>
</dbReference>
<dbReference type="InterPro" id="IPR029063">
    <property type="entry name" value="SAM-dependent_MTases_sf"/>
</dbReference>
<dbReference type="PRINTS" id="PR00508">
    <property type="entry name" value="S21N4MTFRASE"/>
</dbReference>
<feature type="domain" description="DNA methylase N-4/N-6" evidence="4">
    <location>
        <begin position="237"/>
        <end position="297"/>
    </location>
</feature>
<dbReference type="InterPro" id="IPR002941">
    <property type="entry name" value="DNA_methylase_N4/N6"/>
</dbReference>
<dbReference type="SUPFAM" id="SSF53335">
    <property type="entry name" value="S-adenosyl-L-methionine-dependent methyltransferases"/>
    <property type="match status" value="1"/>
</dbReference>
<organism evidence="5">
    <name type="scientific">viral metagenome</name>
    <dbReference type="NCBI Taxonomy" id="1070528"/>
    <lineage>
        <taxon>unclassified sequences</taxon>
        <taxon>metagenomes</taxon>
        <taxon>organismal metagenomes</taxon>
    </lineage>
</organism>
<dbReference type="Pfam" id="PF01555">
    <property type="entry name" value="N6_N4_Mtase"/>
    <property type="match status" value="2"/>
</dbReference>
<evidence type="ECO:0000256" key="3">
    <source>
        <dbReference type="ARBA" id="ARBA00022679"/>
    </source>
</evidence>
<dbReference type="InterPro" id="IPR002052">
    <property type="entry name" value="DNA_methylase_N6_adenine_CS"/>
</dbReference>
<evidence type="ECO:0000313" key="5">
    <source>
        <dbReference type="EMBL" id="QHU21573.1"/>
    </source>
</evidence>
<evidence type="ECO:0000259" key="4">
    <source>
        <dbReference type="Pfam" id="PF01555"/>
    </source>
</evidence>
<accession>A0A6C0KWF3</accession>
<evidence type="ECO:0000256" key="2">
    <source>
        <dbReference type="ARBA" id="ARBA00022603"/>
    </source>
</evidence>
<keyword evidence="3" id="KW-0808">Transferase</keyword>
<dbReference type="AlphaFoldDB" id="A0A6C0KWF3"/>
<reference evidence="5" key="1">
    <citation type="journal article" date="2020" name="Nature">
        <title>Giant virus diversity and host interactions through global metagenomics.</title>
        <authorList>
            <person name="Schulz F."/>
            <person name="Roux S."/>
            <person name="Paez-Espino D."/>
            <person name="Jungbluth S."/>
            <person name="Walsh D.A."/>
            <person name="Denef V.J."/>
            <person name="McMahon K.D."/>
            <person name="Konstantinidis K.T."/>
            <person name="Eloe-Fadrosh E.A."/>
            <person name="Kyrpides N.C."/>
            <person name="Woyke T."/>
        </authorList>
    </citation>
    <scope>NUCLEOTIDE SEQUENCE</scope>
    <source>
        <strain evidence="5">GVMAG-S-3300013094-109</strain>
    </source>
</reference>
<proteinExistence type="inferred from homology"/>
<dbReference type="GO" id="GO:0008170">
    <property type="term" value="F:N-methyltransferase activity"/>
    <property type="evidence" value="ECO:0007669"/>
    <property type="project" value="InterPro"/>
</dbReference>
<dbReference type="GO" id="GO:0003677">
    <property type="term" value="F:DNA binding"/>
    <property type="evidence" value="ECO:0007669"/>
    <property type="project" value="InterPro"/>
</dbReference>
<dbReference type="GO" id="GO:0032259">
    <property type="term" value="P:methylation"/>
    <property type="evidence" value="ECO:0007669"/>
    <property type="project" value="UniProtKB-KW"/>
</dbReference>
<keyword evidence="2" id="KW-0489">Methyltransferase</keyword>
<protein>
    <recommendedName>
        <fullName evidence="4">DNA methylase N-4/N-6 domain-containing protein</fullName>
    </recommendedName>
</protein>
<feature type="domain" description="DNA methylase N-4/N-6" evidence="4">
    <location>
        <begin position="51"/>
        <end position="220"/>
    </location>
</feature>
<dbReference type="PROSITE" id="PS00092">
    <property type="entry name" value="N6_MTASE"/>
    <property type="match status" value="1"/>
</dbReference>
<name>A0A6C0KWF3_9ZZZZ</name>
<comment type="similarity">
    <text evidence="1">Belongs to the N(4)/N(6)-methyltransferase family.</text>
</comment>
<sequence>MQKDDIKPIKVKSVKKIKKPLLIIEEDAECSIDVQNTDGLLYLESIPENSVDLILTDPPYIISKDSGMNEHYKNVKFNEKNEIEFVKTEEEWEKYKKENSIEDDSAKEKYMKYGTVYGKKYCVKTDYGDWDNDFTMNILEKFVSEYYKKLKKGGTLIIFFDLWKITSLKEILERHNFKQIRFIEWIKTNPQPLNSSVNYLTNCREIALLGIKGGSPTFNSKYDNGIYTFPLQGGKCRFHPTQKSLALFEELIRKHSNEGDTVLDTFLGSGTTAIACKNTQRKFKGCELSSEYFNKMKELMATL</sequence>